<feature type="domain" description="Multidrug resistance protein MdtA-like barrel-sandwich hybrid" evidence="6">
    <location>
        <begin position="73"/>
        <end position="199"/>
    </location>
</feature>
<evidence type="ECO:0000259" key="7">
    <source>
        <dbReference type="Pfam" id="PF25944"/>
    </source>
</evidence>
<evidence type="ECO:0000313" key="9">
    <source>
        <dbReference type="EMBL" id="CAP44537.1"/>
    </source>
</evidence>
<dbReference type="STRING" id="94624.Bpet4189"/>
<dbReference type="GO" id="GO:0030313">
    <property type="term" value="C:cell envelope"/>
    <property type="evidence" value="ECO:0007669"/>
    <property type="project" value="UniProtKB-SubCell"/>
</dbReference>
<dbReference type="InterPro" id="IPR006143">
    <property type="entry name" value="RND_pump_MFP"/>
</dbReference>
<dbReference type="Gene3D" id="1.10.287.470">
    <property type="entry name" value="Helix hairpin bin"/>
    <property type="match status" value="1"/>
</dbReference>
<evidence type="ECO:0000256" key="4">
    <source>
        <dbReference type="SAM" id="SignalP"/>
    </source>
</evidence>
<dbReference type="InterPro" id="IPR058625">
    <property type="entry name" value="MdtA-like_BSH"/>
</dbReference>
<dbReference type="PANTHER" id="PTHR30158:SF3">
    <property type="entry name" value="MULTIDRUG EFFLUX PUMP SUBUNIT ACRA-RELATED"/>
    <property type="match status" value="1"/>
</dbReference>
<dbReference type="NCBIfam" id="TIGR01730">
    <property type="entry name" value="RND_mfp"/>
    <property type="match status" value="1"/>
</dbReference>
<accession>A9IA28</accession>
<evidence type="ECO:0000259" key="5">
    <source>
        <dbReference type="Pfam" id="PF25876"/>
    </source>
</evidence>
<dbReference type="Pfam" id="PF25876">
    <property type="entry name" value="HH_MFP_RND"/>
    <property type="match status" value="1"/>
</dbReference>
<protein>
    <submittedName>
        <fullName evidence="9">Multidrug resistance protein</fullName>
    </submittedName>
</protein>
<feature type="chain" id="PRO_5002738716" evidence="4">
    <location>
        <begin position="30"/>
        <end position="391"/>
    </location>
</feature>
<name>A9IA28_BORPD</name>
<feature type="domain" description="Multidrug resistance protein MdtA-like C-terminal permuted SH3" evidence="8">
    <location>
        <begin position="297"/>
        <end position="359"/>
    </location>
</feature>
<dbReference type="Gene3D" id="2.40.30.170">
    <property type="match status" value="1"/>
</dbReference>
<dbReference type="Pfam" id="PF25944">
    <property type="entry name" value="Beta-barrel_RND"/>
    <property type="match status" value="1"/>
</dbReference>
<evidence type="ECO:0000259" key="8">
    <source>
        <dbReference type="Pfam" id="PF25967"/>
    </source>
</evidence>
<dbReference type="Pfam" id="PF25967">
    <property type="entry name" value="RND-MFP_C"/>
    <property type="match status" value="1"/>
</dbReference>
<dbReference type="InterPro" id="IPR058624">
    <property type="entry name" value="MdtA-like_HH"/>
</dbReference>
<dbReference type="InterPro" id="IPR058626">
    <property type="entry name" value="MdtA-like_b-barrel"/>
</dbReference>
<evidence type="ECO:0000259" key="6">
    <source>
        <dbReference type="Pfam" id="PF25917"/>
    </source>
</evidence>
<dbReference type="AlphaFoldDB" id="A9IA28"/>
<dbReference type="EMBL" id="AM902716">
    <property type="protein sequence ID" value="CAP44537.1"/>
    <property type="molecule type" value="Genomic_DNA"/>
</dbReference>
<dbReference type="FunFam" id="2.40.420.20:FF:000001">
    <property type="entry name" value="Efflux RND transporter periplasmic adaptor subunit"/>
    <property type="match status" value="1"/>
</dbReference>
<keyword evidence="4" id="KW-0732">Signal</keyword>
<reference evidence="9 10" key="1">
    <citation type="journal article" date="2008" name="BMC Genomics">
        <title>The missing link: Bordetella petrii is endowed with both the metabolic versatility of environmental bacteria and virulence traits of pathogenic Bordetellae.</title>
        <authorList>
            <person name="Gross R."/>
            <person name="Guzman C.A."/>
            <person name="Sebaihia M."/>
            <person name="Martins Dos Santos V.A."/>
            <person name="Pieper D.H."/>
            <person name="Koebnik R."/>
            <person name="Lechner M."/>
            <person name="Bartels D."/>
            <person name="Buhrmester J."/>
            <person name="Choudhuri J.V."/>
            <person name="Ebensen T."/>
            <person name="Gaigalat L."/>
            <person name="Herrmann S."/>
            <person name="Khachane A.N."/>
            <person name="Larisch C."/>
            <person name="Link S."/>
            <person name="Linke B."/>
            <person name="Meyer F."/>
            <person name="Mormann S."/>
            <person name="Nakunst D."/>
            <person name="Rueckert C."/>
            <person name="Schneiker-Bekel S."/>
            <person name="Schulze K."/>
            <person name="Vorhoelter F.J."/>
            <person name="Yevsa T."/>
            <person name="Engle J.T."/>
            <person name="Goldman W.E."/>
            <person name="Puehler A."/>
            <person name="Goebel U.B."/>
            <person name="Goesmann A."/>
            <person name="Bloecker H."/>
            <person name="Kaiser O."/>
            <person name="Martinez-Arias R."/>
        </authorList>
    </citation>
    <scope>NUCLEOTIDE SEQUENCE [LARGE SCALE GENOMIC DNA]</scope>
    <source>
        <strain evidence="10">ATCC BAA-461 / DSM 12804 / CCUG 43448 / CIP 107267 / Se-1111R</strain>
    </source>
</reference>
<evidence type="ECO:0000256" key="3">
    <source>
        <dbReference type="SAM" id="MobiDB-lite"/>
    </source>
</evidence>
<feature type="signal peptide" evidence="4">
    <location>
        <begin position="1"/>
        <end position="29"/>
    </location>
</feature>
<dbReference type="GO" id="GO:0005886">
    <property type="term" value="C:plasma membrane"/>
    <property type="evidence" value="ECO:0007669"/>
    <property type="project" value="TreeGrafter"/>
</dbReference>
<evidence type="ECO:0000313" key="10">
    <source>
        <dbReference type="Proteomes" id="UP000001225"/>
    </source>
</evidence>
<comment type="similarity">
    <text evidence="2">Belongs to the membrane fusion protein (MFP) (TC 8.A.1) family.</text>
</comment>
<dbReference type="PROSITE" id="PS51257">
    <property type="entry name" value="PROKAR_LIPOPROTEIN"/>
    <property type="match status" value="1"/>
</dbReference>
<dbReference type="KEGG" id="bpt:Bpet4189"/>
<dbReference type="GO" id="GO:0022857">
    <property type="term" value="F:transmembrane transporter activity"/>
    <property type="evidence" value="ECO:0007669"/>
    <property type="project" value="InterPro"/>
</dbReference>
<dbReference type="GO" id="GO:0046677">
    <property type="term" value="P:response to antibiotic"/>
    <property type="evidence" value="ECO:0007669"/>
    <property type="project" value="TreeGrafter"/>
</dbReference>
<dbReference type="Proteomes" id="UP000001225">
    <property type="component" value="Chromosome"/>
</dbReference>
<feature type="region of interest" description="Disordered" evidence="3">
    <location>
        <begin position="364"/>
        <end position="391"/>
    </location>
</feature>
<comment type="subcellular location">
    <subcellularLocation>
        <location evidence="1">Cell envelope</location>
    </subcellularLocation>
</comment>
<feature type="domain" description="Multidrug resistance protein MdtA-like alpha-helical hairpin" evidence="5">
    <location>
        <begin position="107"/>
        <end position="166"/>
    </location>
</feature>
<gene>
    <name evidence="9" type="ordered locus">Bpet4189</name>
</gene>
<organism evidence="9 10">
    <name type="scientific">Bordetella petrii (strain ATCC BAA-461 / DSM 12804 / CCUG 43448 / CIP 107267 / Se-1111R)</name>
    <dbReference type="NCBI Taxonomy" id="340100"/>
    <lineage>
        <taxon>Bacteria</taxon>
        <taxon>Pseudomonadati</taxon>
        <taxon>Pseudomonadota</taxon>
        <taxon>Betaproteobacteria</taxon>
        <taxon>Burkholderiales</taxon>
        <taxon>Alcaligenaceae</taxon>
        <taxon>Bordetella</taxon>
    </lineage>
</organism>
<sequence>MRIVPMIKNRRTSSAVRVAVLVTLSAGLAACGKEDASQQQASAPEVGVIELAPQPLVLTTELPGRTTAYLVSEVRPQVTGILLERQFQEGSEVKAGQVLYQINPAPFRATLSRAQASLDSAKLLADRYDRLIETRAISQQERDDARSQYLQARAAVESARIDLDFTRITAPISGRIGRSSVTQGALVTANQADALATVQQLDPIYVDVVQPSITLLQLRQDLASGRLKSAGDGQAEVHLKLENGQDYAHAGKLQFSEVSVDPGTGAVTLRAVFPNPDGILLPGMFVRAQLQEGRRENALLVPQRGVTRDSQGKPVALVVDDKNIVQQRTLVTERSLDGQWLIGGGLSAGDRVIVDGVQRARPGAQVKAVPVSATPTGAPAADASPAPQASK</sequence>
<evidence type="ECO:0000256" key="1">
    <source>
        <dbReference type="ARBA" id="ARBA00004196"/>
    </source>
</evidence>
<dbReference type="Gene3D" id="2.40.420.20">
    <property type="match status" value="1"/>
</dbReference>
<feature type="domain" description="Multidrug resistance protein MdtA-like beta-barrel" evidence="7">
    <location>
        <begin position="203"/>
        <end position="293"/>
    </location>
</feature>
<dbReference type="PANTHER" id="PTHR30158">
    <property type="entry name" value="ACRA/E-RELATED COMPONENT OF DRUG EFFLUX TRANSPORTER"/>
    <property type="match status" value="1"/>
</dbReference>
<proteinExistence type="inferred from homology"/>
<evidence type="ECO:0000256" key="2">
    <source>
        <dbReference type="ARBA" id="ARBA00009477"/>
    </source>
</evidence>
<dbReference type="InterPro" id="IPR058627">
    <property type="entry name" value="MdtA-like_C"/>
</dbReference>
<dbReference type="SUPFAM" id="SSF111369">
    <property type="entry name" value="HlyD-like secretion proteins"/>
    <property type="match status" value="1"/>
</dbReference>
<feature type="compositionally biased region" description="Low complexity" evidence="3">
    <location>
        <begin position="372"/>
        <end position="391"/>
    </location>
</feature>
<dbReference type="Gene3D" id="2.40.50.100">
    <property type="match status" value="1"/>
</dbReference>
<dbReference type="eggNOG" id="COG0845">
    <property type="taxonomic scope" value="Bacteria"/>
</dbReference>
<dbReference type="Pfam" id="PF25917">
    <property type="entry name" value="BSH_RND"/>
    <property type="match status" value="1"/>
</dbReference>
<keyword evidence="10" id="KW-1185">Reference proteome</keyword>